<feature type="region of interest" description="Disordered" evidence="2">
    <location>
        <begin position="1753"/>
        <end position="1772"/>
    </location>
</feature>
<comment type="caution">
    <text evidence="3">The sequence shown here is derived from an EMBL/GenBank/DDBJ whole genome shotgun (WGS) entry which is preliminary data.</text>
</comment>
<evidence type="ECO:0000256" key="2">
    <source>
        <dbReference type="SAM" id="MobiDB-lite"/>
    </source>
</evidence>
<evidence type="ECO:0000313" key="4">
    <source>
        <dbReference type="Proteomes" id="UP000253046"/>
    </source>
</evidence>
<keyword evidence="4" id="KW-1185">Reference proteome</keyword>
<dbReference type="Proteomes" id="UP000253046">
    <property type="component" value="Unassembled WGS sequence"/>
</dbReference>
<feature type="compositionally biased region" description="Polar residues" evidence="2">
    <location>
        <begin position="43"/>
        <end position="78"/>
    </location>
</feature>
<accession>A0A366HWS8</accession>
<feature type="region of interest" description="Disordered" evidence="2">
    <location>
        <begin position="43"/>
        <end position="85"/>
    </location>
</feature>
<dbReference type="EMBL" id="QNRY01000057">
    <property type="protein sequence ID" value="RBP57858.1"/>
    <property type="molecule type" value="Genomic_DNA"/>
</dbReference>
<protein>
    <submittedName>
        <fullName evidence="3">Uncharacterized protein</fullName>
    </submittedName>
</protein>
<gene>
    <name evidence="3" type="ORF">DES54_1579</name>
</gene>
<evidence type="ECO:0000313" key="3">
    <source>
        <dbReference type="EMBL" id="RBP57858.1"/>
    </source>
</evidence>
<name>A0A366HWS8_9GAMM</name>
<evidence type="ECO:0000256" key="1">
    <source>
        <dbReference type="SAM" id="Coils"/>
    </source>
</evidence>
<keyword evidence="1" id="KW-0175">Coiled coil</keyword>
<sequence length="2011" mass="218117">MQNKVKLLDTVNHISDVIFPYGKRLKLKGFHYENMRYTMPTISSSGFTPVSIPQNPESNESSQTLSPTQHPSPSQYFSPSPVGANVDYERGLEMRPLSFRAEEHTGTRGSGVLSTNAQTINLRTPLSRDGRRLCVHNNNDAAAVINACLAKRPPIHSESNLDQGGKLVRYAPVVAEPHTPRNEAFFTSVPGMLLAALTVHPLVEQDAGGNLTANHIAARLGEPPIGLLTGIWQDSTGQAYLERGGVAHKAGIDGSWKQIPLPDADPRSTLRMIGQQADGGVYLHNGEQLWRAGGLTGIPVGIDSFPNGATVRVDTGGKALILHDGAIISDGLVRPIELWRPIVNGQGFEQSPARPVDLLPLPRTDAALILDNKGRVYQASLIGAGPIEARRLRLPSDLKQGDGWAVTSMGLAKDNTVHVMLEDRNGRRMSLQRTEGAPRLQPAYLLDRPLLLMHTQGLHTPSEASVQSRIQLDGHAQVGLVNGILHYQADPTQSWERLKLPGGEPLTGVTSLHFNPSGFIDRRPVFALLGDSHQLVELKLEGRTSWLPADTDATAPRHPAGGPLAIVPDVVQVRIQPLAHFNEPVRTLAVHSNRQSVALTETGQLIKTGADGESVKLPHLSNPLAIAVGLDDQLHVLHKTNNQPPQLKRLSKEDTWEPVPIALSDATEPSDLRATRTGLLELQVGEDWHTLLPSMTASDGQRLPARIAPTPANRSPASADFLFGTDAQINRQQPTRISTPHHDALVSTTLLGTTANNPLTPTSNLRAVADNTRAQAGALVREVLGKTALETVSTVARKLGIPQPPTTQEKRLACFHDEAKQAYGSARELFQTLPTLAEVRVASAVGPGDHERFSLSRQQGERLLTLREETLEAMLRDLRKIGFHEGVIMGDLGFSDNLHEPVSTTSTPTFSLAEKWQRQHSSLGKALSKMGLSKTEDILPRMNRCLQALSSAAALYPESLGAREAELLSVLSEVSEKMKQAGIRLPADDGHADNANVGAPHGLRTAGLAAGLIEYDALLRSSGSETLDQAEQSRQSSRLPALSKSGFSSWTQLKAFDDVVATFREQITLPGSARRTQLLKNMGLPNDAEPDQMASRMCELLFDLFNRSTFFSTQSRGAELRGSLGSSDWLRLNAFSVGITGEALHVLGVERIGDGKDADAGLVAFFVRHAKVSSSTSSGIGIDFKPGTGTSMQSYSERPGRYITGNQGGSANINVGAAYQHGQGAAVIISPSTIPDFVRLLFDVHGPDTTQLLRAGVNGGSIGLDLFETNLNASAGLSVNVSPFSISQLYGSQRPSASSAPAEASSASNRRSAASGSIGLGGALQAGAHWGQMELHLDHAWQEAIGLEFQGRTDFNLEFNAGLNMGGALSSALGNNPARMINAATNSGNLQLAGIRVASSDVQLPTDAVVDDSRRGPFLSTASYKRTFDTLAAKPITTQEWDQMHQRLTSVFPENIAEFGGLDFPSTPTERIATMTRLIDCIQGATARAIEAGGAMDGVELRFQRNLAARETRSAQAHLWQASSEIDRSSCVEMLHQLRQQEQSAAQHRARAIPGARVEFNLFGRESLETVVFHAIGHLGLGSKLNDLADLRRKVPGLDQVMRSFQHLPKVNQVRYVFEMRPQARFAINDALMSREHQAAARSLGLPEPQNNLDWRAVVDKIRTTPDLYRLAAIAVHNTDENPVTTRLGLPMLNISSTGSSSHQMFEAEVQFRYGLYDDLQGVEVLETGNRALQMPLRTLQQANIHAIGQRTSAGEVPYGPPSPRKETAVSGNSFDLEPQQSIQQLDDKTQRMQSLRASEANAFGMFQHAREMLTAQLDNLLSKIPSVPEINAGPVDATPWSVQKALTSFKDIRAMLDDSVETMHQTEGALYTSVENQGSNSVLSSLDTIEQQRRSLSQAIIMLADKGMEACMETNQQLDDASQRVDELNSRRNELLMRMEISGGHSEETSQQLYHIDAVLQRMRMSLIGEQQAIQTLSSQLDNAGRTAVMGDLSFNNAVRDATLSQVERH</sequence>
<feature type="coiled-coil region" evidence="1">
    <location>
        <begin position="1912"/>
        <end position="1939"/>
    </location>
</feature>
<organism evidence="3 4">
    <name type="scientific">Brenneria salicis ATCC 15712 = DSM 30166</name>
    <dbReference type="NCBI Taxonomy" id="714314"/>
    <lineage>
        <taxon>Bacteria</taxon>
        <taxon>Pseudomonadati</taxon>
        <taxon>Pseudomonadota</taxon>
        <taxon>Gammaproteobacteria</taxon>
        <taxon>Enterobacterales</taxon>
        <taxon>Pectobacteriaceae</taxon>
        <taxon>Brenneria</taxon>
    </lineage>
</organism>
<proteinExistence type="predicted"/>
<reference evidence="3 4" key="1">
    <citation type="submission" date="2018-06" db="EMBL/GenBank/DDBJ databases">
        <title>Genomic Encyclopedia of Type Strains, Phase IV (KMG-IV): sequencing the most valuable type-strain genomes for metagenomic binning, comparative biology and taxonomic classification.</title>
        <authorList>
            <person name="Goeker M."/>
        </authorList>
    </citation>
    <scope>NUCLEOTIDE SEQUENCE [LARGE SCALE GENOMIC DNA]</scope>
    <source>
        <strain evidence="3 4">DSM 30166</strain>
    </source>
</reference>